<dbReference type="OrthoDB" id="10526413at2759"/>
<dbReference type="EMBL" id="KZ613476">
    <property type="protein sequence ID" value="PMD22882.1"/>
    <property type="molecule type" value="Genomic_DNA"/>
</dbReference>
<feature type="region of interest" description="Disordered" evidence="1">
    <location>
        <begin position="143"/>
        <end position="163"/>
    </location>
</feature>
<proteinExistence type="predicted"/>
<dbReference type="Proteomes" id="UP000235672">
    <property type="component" value="Unassembled WGS sequence"/>
</dbReference>
<reference evidence="2 3" key="1">
    <citation type="submission" date="2016-05" db="EMBL/GenBank/DDBJ databases">
        <title>A degradative enzymes factory behind the ericoid mycorrhizal symbiosis.</title>
        <authorList>
            <consortium name="DOE Joint Genome Institute"/>
            <person name="Martino E."/>
            <person name="Morin E."/>
            <person name="Grelet G."/>
            <person name="Kuo A."/>
            <person name="Kohler A."/>
            <person name="Daghino S."/>
            <person name="Barry K."/>
            <person name="Choi C."/>
            <person name="Cichocki N."/>
            <person name="Clum A."/>
            <person name="Copeland A."/>
            <person name="Hainaut M."/>
            <person name="Haridas S."/>
            <person name="Labutti K."/>
            <person name="Lindquist E."/>
            <person name="Lipzen A."/>
            <person name="Khouja H.-R."/>
            <person name="Murat C."/>
            <person name="Ohm R."/>
            <person name="Olson A."/>
            <person name="Spatafora J."/>
            <person name="Veneault-Fourrey C."/>
            <person name="Henrissat B."/>
            <person name="Grigoriev I."/>
            <person name="Martin F."/>
            <person name="Perotto S."/>
        </authorList>
    </citation>
    <scope>NUCLEOTIDE SEQUENCE [LARGE SCALE GENOMIC DNA]</scope>
    <source>
        <strain evidence="2 3">UAMH 7357</strain>
    </source>
</reference>
<evidence type="ECO:0000313" key="3">
    <source>
        <dbReference type="Proteomes" id="UP000235672"/>
    </source>
</evidence>
<accession>A0A2J6Q9G2</accession>
<evidence type="ECO:0000313" key="2">
    <source>
        <dbReference type="EMBL" id="PMD22882.1"/>
    </source>
</evidence>
<dbReference type="AlphaFoldDB" id="A0A2J6Q9G2"/>
<feature type="region of interest" description="Disordered" evidence="1">
    <location>
        <begin position="284"/>
        <end position="303"/>
    </location>
</feature>
<protein>
    <submittedName>
        <fullName evidence="2">Uncharacterized protein</fullName>
    </submittedName>
</protein>
<name>A0A2J6Q9G2_9HELO</name>
<evidence type="ECO:0000256" key="1">
    <source>
        <dbReference type="SAM" id="MobiDB-lite"/>
    </source>
</evidence>
<organism evidence="2 3">
    <name type="scientific">Hyaloscypha hepaticicola</name>
    <dbReference type="NCBI Taxonomy" id="2082293"/>
    <lineage>
        <taxon>Eukaryota</taxon>
        <taxon>Fungi</taxon>
        <taxon>Dikarya</taxon>
        <taxon>Ascomycota</taxon>
        <taxon>Pezizomycotina</taxon>
        <taxon>Leotiomycetes</taxon>
        <taxon>Helotiales</taxon>
        <taxon>Hyaloscyphaceae</taxon>
        <taxon>Hyaloscypha</taxon>
    </lineage>
</organism>
<feature type="compositionally biased region" description="Polar residues" evidence="1">
    <location>
        <begin position="143"/>
        <end position="155"/>
    </location>
</feature>
<keyword evidence="3" id="KW-1185">Reference proteome</keyword>
<sequence length="333" mass="39234">MNYVLPKTWLRQTIGQSTYTSKVISFSCFHIEEHCFEYSYPNPRKEAFKFRDGIIIVSTPIYSESNTYGCLQNVCRAFGVEPPGRWDMLPIVRGIMTTRDVQDISDDAEDIRMRRSEIESSRAQELDRFNFTNFNIQKLFTSTIPNPSQPITRPTPSRPGQLHGTSEHIEEQFVEGSDWQDRLVPSVKMEAARRKHVVRLIEPGTFFPKEYPREADDQPKRVAPILLTRDEQTRPNASKIASSRTQPETIVVRRDWRRIEAWRQRVAENKKRRMRDYQAWRRSNPEPVRKNVPGTESKIEETQYSEKTNWPWLDWLLTQKVRELNDASEEIQE</sequence>
<gene>
    <name evidence="2" type="ORF">NA56DRAFT_701965</name>
</gene>